<evidence type="ECO:0000256" key="7">
    <source>
        <dbReference type="ARBA" id="ARBA00023136"/>
    </source>
</evidence>
<protein>
    <submittedName>
        <fullName evidence="9">Uncharacterized protein</fullName>
    </submittedName>
</protein>
<comment type="caution">
    <text evidence="9">The sequence shown here is derived from an EMBL/GenBank/DDBJ whole genome shotgun (WGS) entry which is preliminary data.</text>
</comment>
<dbReference type="AlphaFoldDB" id="A0A9P1MDQ9"/>
<proteinExistence type="predicted"/>
<reference evidence="9" key="1">
    <citation type="submission" date="2022-11" db="EMBL/GenBank/DDBJ databases">
        <authorList>
            <person name="Scott C."/>
            <person name="Bruce N."/>
        </authorList>
    </citation>
    <scope>NUCLEOTIDE SEQUENCE</scope>
</reference>
<dbReference type="Proteomes" id="UP000838763">
    <property type="component" value="Unassembled WGS sequence"/>
</dbReference>
<dbReference type="EMBL" id="CALLCH030000017">
    <property type="protein sequence ID" value="CAI4218081.1"/>
    <property type="molecule type" value="Genomic_DNA"/>
</dbReference>
<dbReference type="PANTHER" id="PTHR23129">
    <property type="entry name" value="ACYL-COENZYME A DIPHOSPHATASE FITM2"/>
    <property type="match status" value="1"/>
</dbReference>
<evidence type="ECO:0000256" key="6">
    <source>
        <dbReference type="ARBA" id="ARBA00023098"/>
    </source>
</evidence>
<dbReference type="GO" id="GO:0005789">
    <property type="term" value="C:endoplasmic reticulum membrane"/>
    <property type="evidence" value="ECO:0007669"/>
    <property type="project" value="UniProtKB-SubCell"/>
</dbReference>
<evidence type="ECO:0000256" key="5">
    <source>
        <dbReference type="ARBA" id="ARBA00022989"/>
    </source>
</evidence>
<keyword evidence="4" id="KW-0256">Endoplasmic reticulum</keyword>
<keyword evidence="7 8" id="KW-0472">Membrane</keyword>
<gene>
    <name evidence="9" type="ORF">PPNO1_LOCUS7678</name>
</gene>
<dbReference type="GO" id="GO:0008654">
    <property type="term" value="P:phospholipid biosynthetic process"/>
    <property type="evidence" value="ECO:0007669"/>
    <property type="project" value="TreeGrafter"/>
</dbReference>
<evidence type="ECO:0000313" key="9">
    <source>
        <dbReference type="EMBL" id="CAI4218081.1"/>
    </source>
</evidence>
<evidence type="ECO:0000256" key="2">
    <source>
        <dbReference type="ARBA" id="ARBA00022692"/>
    </source>
</evidence>
<dbReference type="PANTHER" id="PTHR23129:SF0">
    <property type="entry name" value="ACYL-COENZYME A DIPHOSPHATASE FITM2"/>
    <property type="match status" value="1"/>
</dbReference>
<feature type="transmembrane region" description="Helical" evidence="8">
    <location>
        <begin position="88"/>
        <end position="109"/>
    </location>
</feature>
<dbReference type="GO" id="GO:0019915">
    <property type="term" value="P:lipid storage"/>
    <property type="evidence" value="ECO:0007669"/>
    <property type="project" value="InterPro"/>
</dbReference>
<organism evidence="9 10">
    <name type="scientific">Parascedosporium putredinis</name>
    <dbReference type="NCBI Taxonomy" id="1442378"/>
    <lineage>
        <taxon>Eukaryota</taxon>
        <taxon>Fungi</taxon>
        <taxon>Dikarya</taxon>
        <taxon>Ascomycota</taxon>
        <taxon>Pezizomycotina</taxon>
        <taxon>Sordariomycetes</taxon>
        <taxon>Hypocreomycetidae</taxon>
        <taxon>Microascales</taxon>
        <taxon>Microascaceae</taxon>
        <taxon>Parascedosporium</taxon>
    </lineage>
</organism>
<keyword evidence="10" id="KW-1185">Reference proteome</keyword>
<evidence type="ECO:0000256" key="1">
    <source>
        <dbReference type="ARBA" id="ARBA00004477"/>
    </source>
</evidence>
<feature type="transmembrane region" description="Helical" evidence="8">
    <location>
        <begin position="116"/>
        <end position="134"/>
    </location>
</feature>
<dbReference type="InterPro" id="IPR019388">
    <property type="entry name" value="FIT"/>
</dbReference>
<dbReference type="GO" id="GO:0010945">
    <property type="term" value="F:coenzyme A diphosphatase activity"/>
    <property type="evidence" value="ECO:0007669"/>
    <property type="project" value="InterPro"/>
</dbReference>
<dbReference type="Pfam" id="PF10261">
    <property type="entry name" value="FIT"/>
    <property type="match status" value="1"/>
</dbReference>
<keyword evidence="5 8" id="KW-1133">Transmembrane helix</keyword>
<evidence type="ECO:0000256" key="3">
    <source>
        <dbReference type="ARBA" id="ARBA00022801"/>
    </source>
</evidence>
<keyword evidence="2 8" id="KW-0812">Transmembrane</keyword>
<sequence>MCCVGHVSRLGAPGARLPKPTYATYANGAPLSGRLPRDPPLWVIFLAGVSADAGAEFDPVTQSHSQASPPSYFAHKGNVFNRYFVKQGWAWVTASFAFFALTHPALGAGSRRAQAFARYGVTTLWWILVTQWFFGPALIDRGSG</sequence>
<keyword evidence="6" id="KW-0443">Lipid metabolism</keyword>
<evidence type="ECO:0000256" key="4">
    <source>
        <dbReference type="ARBA" id="ARBA00022824"/>
    </source>
</evidence>
<dbReference type="GO" id="GO:0034389">
    <property type="term" value="P:lipid droplet organization"/>
    <property type="evidence" value="ECO:0007669"/>
    <property type="project" value="TreeGrafter"/>
</dbReference>
<evidence type="ECO:0000256" key="8">
    <source>
        <dbReference type="SAM" id="Phobius"/>
    </source>
</evidence>
<name>A0A9P1MDQ9_9PEZI</name>
<keyword evidence="3" id="KW-0378">Hydrolase</keyword>
<evidence type="ECO:0000313" key="10">
    <source>
        <dbReference type="Proteomes" id="UP000838763"/>
    </source>
</evidence>
<comment type="subcellular location">
    <subcellularLocation>
        <location evidence="1">Endoplasmic reticulum membrane</location>
        <topology evidence="1">Multi-pass membrane protein</topology>
    </subcellularLocation>
</comment>
<dbReference type="OrthoDB" id="5579088at2759"/>
<accession>A0A9P1MDQ9</accession>